<evidence type="ECO:0000313" key="2">
    <source>
        <dbReference type="EMBL" id="KAF7623546.1"/>
    </source>
</evidence>
<reference evidence="2" key="1">
    <citation type="journal article" date="2020" name="Ecol. Evol.">
        <title>Genome structure and content of the rice root-knot nematode (Meloidogyne graminicola).</title>
        <authorList>
            <person name="Phan N.T."/>
            <person name="Danchin E.G.J."/>
            <person name="Klopp C."/>
            <person name="Perfus-Barbeoch L."/>
            <person name="Kozlowski D.K."/>
            <person name="Koutsovoulos G.D."/>
            <person name="Lopez-Roques C."/>
            <person name="Bouchez O."/>
            <person name="Zahm M."/>
            <person name="Besnard G."/>
            <person name="Bellafiore S."/>
        </authorList>
    </citation>
    <scope>NUCLEOTIDE SEQUENCE</scope>
    <source>
        <strain evidence="2">VN-18</strain>
    </source>
</reference>
<protein>
    <submittedName>
        <fullName evidence="2">Uncharacterized protein</fullName>
    </submittedName>
</protein>
<feature type="chain" id="PRO_5035891623" evidence="1">
    <location>
        <begin position="24"/>
        <end position="87"/>
    </location>
</feature>
<dbReference type="AlphaFoldDB" id="A0A8S9ZAK0"/>
<accession>A0A8S9ZAK0</accession>
<name>A0A8S9ZAK0_9BILA</name>
<keyword evidence="3" id="KW-1185">Reference proteome</keyword>
<organism evidence="2 3">
    <name type="scientific">Meloidogyne graminicola</name>
    <dbReference type="NCBI Taxonomy" id="189291"/>
    <lineage>
        <taxon>Eukaryota</taxon>
        <taxon>Metazoa</taxon>
        <taxon>Ecdysozoa</taxon>
        <taxon>Nematoda</taxon>
        <taxon>Chromadorea</taxon>
        <taxon>Rhabditida</taxon>
        <taxon>Tylenchina</taxon>
        <taxon>Tylenchomorpha</taxon>
        <taxon>Tylenchoidea</taxon>
        <taxon>Meloidogynidae</taxon>
        <taxon>Meloidogyninae</taxon>
        <taxon>Meloidogyne</taxon>
    </lineage>
</organism>
<dbReference type="Proteomes" id="UP000605970">
    <property type="component" value="Unassembled WGS sequence"/>
</dbReference>
<proteinExistence type="predicted"/>
<sequence length="87" mass="10253">MYYFINIYILLIYLTLLLYYTNACKGDYKTGCDNDKNKCCRGTCQHTFDKHLNPQYQCLDQQCINKDNVAFITKLFKYVLASTILIN</sequence>
<gene>
    <name evidence="2" type="ORF">Mgra_00010155</name>
</gene>
<comment type="caution">
    <text evidence="2">The sequence shown here is derived from an EMBL/GenBank/DDBJ whole genome shotgun (WGS) entry which is preliminary data.</text>
</comment>
<evidence type="ECO:0000313" key="3">
    <source>
        <dbReference type="Proteomes" id="UP000605970"/>
    </source>
</evidence>
<feature type="signal peptide" evidence="1">
    <location>
        <begin position="1"/>
        <end position="23"/>
    </location>
</feature>
<dbReference type="EMBL" id="JABEBT010000230">
    <property type="protein sequence ID" value="KAF7623546.1"/>
    <property type="molecule type" value="Genomic_DNA"/>
</dbReference>
<evidence type="ECO:0000256" key="1">
    <source>
        <dbReference type="SAM" id="SignalP"/>
    </source>
</evidence>
<keyword evidence="1" id="KW-0732">Signal</keyword>